<evidence type="ECO:0008006" key="5">
    <source>
        <dbReference type="Google" id="ProtNLM"/>
    </source>
</evidence>
<feature type="signal peptide" evidence="2">
    <location>
        <begin position="1"/>
        <end position="25"/>
    </location>
</feature>
<evidence type="ECO:0000256" key="2">
    <source>
        <dbReference type="SAM" id="SignalP"/>
    </source>
</evidence>
<reference evidence="4" key="1">
    <citation type="submission" date="2017-03" db="EMBL/GenBank/DDBJ databases">
        <authorList>
            <person name="Monnet C."/>
        </authorList>
    </citation>
    <scope>NUCLEOTIDE SEQUENCE [LARGE SCALE GENOMIC DNA]</scope>
    <source>
        <strain evidence="4">P10</strain>
    </source>
</reference>
<accession>A0A2H1KGA8</accession>
<organism evidence="3 4">
    <name type="scientific">Brevibacterium antiquum</name>
    <dbReference type="NCBI Taxonomy" id="234835"/>
    <lineage>
        <taxon>Bacteria</taxon>
        <taxon>Bacillati</taxon>
        <taxon>Actinomycetota</taxon>
        <taxon>Actinomycetes</taxon>
        <taxon>Micrococcales</taxon>
        <taxon>Brevibacteriaceae</taxon>
        <taxon>Brevibacterium</taxon>
    </lineage>
</organism>
<evidence type="ECO:0000313" key="4">
    <source>
        <dbReference type="Proteomes" id="UP000234342"/>
    </source>
</evidence>
<name>A0A2H1KGA8_9MICO</name>
<dbReference type="EMBL" id="FXZE01000018">
    <property type="protein sequence ID" value="SMX98827.1"/>
    <property type="molecule type" value="Genomic_DNA"/>
</dbReference>
<feature type="compositionally biased region" description="Polar residues" evidence="1">
    <location>
        <begin position="49"/>
        <end position="66"/>
    </location>
</feature>
<proteinExistence type="predicted"/>
<keyword evidence="4" id="KW-1185">Reference proteome</keyword>
<feature type="compositionally biased region" description="Acidic residues" evidence="1">
    <location>
        <begin position="28"/>
        <end position="43"/>
    </location>
</feature>
<evidence type="ECO:0000256" key="1">
    <source>
        <dbReference type="SAM" id="MobiDB-lite"/>
    </source>
</evidence>
<gene>
    <name evidence="3" type="ORF">BANT10_03039</name>
</gene>
<protein>
    <recommendedName>
        <fullName evidence="5">Lipoprotein</fullName>
    </recommendedName>
</protein>
<dbReference type="Proteomes" id="UP000234342">
    <property type="component" value="Unassembled WGS sequence"/>
</dbReference>
<sequence length="217" mass="23606">MKRSNRTFLASAVALSCVLTFTACSPGTDEEASADETQVEETQEPTALESANETADSSDSGASVAEQTEVTIGETIEDPDMGDTIEIVSAVRGFLSSEKADVAQEGGEIVLLQVTVAPGEEFGGLVSMGDFEISYDDGAEYWNNDTRMIAEEMDEAGFSPYEDVSRRDGGEHTGWIAYFPEEKRDTYKMQYQRAGAKVIGSDEEIDEYIKDFEIPAP</sequence>
<feature type="chain" id="PRO_5039246494" description="Lipoprotein" evidence="2">
    <location>
        <begin position="26"/>
        <end position="217"/>
    </location>
</feature>
<dbReference type="AlphaFoldDB" id="A0A2H1KGA8"/>
<feature type="region of interest" description="Disordered" evidence="1">
    <location>
        <begin position="25"/>
        <end position="66"/>
    </location>
</feature>
<dbReference type="PROSITE" id="PS51257">
    <property type="entry name" value="PROKAR_LIPOPROTEIN"/>
    <property type="match status" value="1"/>
</dbReference>
<dbReference type="RefSeq" id="WP_101644342.1">
    <property type="nucleotide sequence ID" value="NZ_FXZE01000018.1"/>
</dbReference>
<evidence type="ECO:0000313" key="3">
    <source>
        <dbReference type="EMBL" id="SMX98827.1"/>
    </source>
</evidence>
<keyword evidence="2" id="KW-0732">Signal</keyword>